<feature type="region of interest" description="Disordered" evidence="1">
    <location>
        <begin position="1"/>
        <end position="34"/>
    </location>
</feature>
<reference evidence="2" key="1">
    <citation type="journal article" date="2020" name="Stud. Mycol.">
        <title>101 Dothideomycetes genomes: a test case for predicting lifestyles and emergence of pathogens.</title>
        <authorList>
            <person name="Haridas S."/>
            <person name="Albert R."/>
            <person name="Binder M."/>
            <person name="Bloem J."/>
            <person name="Labutti K."/>
            <person name="Salamov A."/>
            <person name="Andreopoulos B."/>
            <person name="Baker S."/>
            <person name="Barry K."/>
            <person name="Bills G."/>
            <person name="Bluhm B."/>
            <person name="Cannon C."/>
            <person name="Castanera R."/>
            <person name="Culley D."/>
            <person name="Daum C."/>
            <person name="Ezra D."/>
            <person name="Gonzalez J."/>
            <person name="Henrissat B."/>
            <person name="Kuo A."/>
            <person name="Liang C."/>
            <person name="Lipzen A."/>
            <person name="Lutzoni F."/>
            <person name="Magnuson J."/>
            <person name="Mondo S."/>
            <person name="Nolan M."/>
            <person name="Ohm R."/>
            <person name="Pangilinan J."/>
            <person name="Park H.-J."/>
            <person name="Ramirez L."/>
            <person name="Alfaro M."/>
            <person name="Sun H."/>
            <person name="Tritt A."/>
            <person name="Yoshinaga Y."/>
            <person name="Zwiers L.-H."/>
            <person name="Turgeon B."/>
            <person name="Goodwin S."/>
            <person name="Spatafora J."/>
            <person name="Crous P."/>
            <person name="Grigoriev I."/>
        </authorList>
    </citation>
    <scope>NUCLEOTIDE SEQUENCE</scope>
    <source>
        <strain evidence="2">CBS 122368</strain>
    </source>
</reference>
<dbReference type="GeneID" id="54588827"/>
<evidence type="ECO:0000256" key="1">
    <source>
        <dbReference type="SAM" id="MobiDB-lite"/>
    </source>
</evidence>
<sequence length="361" mass="39871">MSGSLQGACDSADAREMVMPEESSPQTQEPASRGITFTTRSTACWACEYSSCEEKRKCRVCKRKSAQNPLSVALPVKLPMRGIKPHVLDSIYDLFPNDEDAQEHILGSAKQMKKKAPARSKAGDAAAQTSTFGSAPCKRRFTELCERPVVELVRGNREKKTPSIMVTAANNSNPTMDIRTWKALERPVCKGSPLEVCVQKRYYKTKTHSEICRCKKCKHSQECTCNLCQKVSGVNQQAKLKFAPAIGDETQEEDWTDRDGSNACEPYSKRHEPLRVPHRCCIASSTVCDNLCNQWYVLAGPPYRGAWSAPAPDASSNPARHPSQKTSMLANGEADSDDVAELQAESHAHIPTHVDWLITGL</sequence>
<gene>
    <name evidence="2" type="ORF">BU26DRAFT_604156</name>
</gene>
<name>A0A6A6IIH8_9PLEO</name>
<proteinExistence type="predicted"/>
<dbReference type="Proteomes" id="UP000800094">
    <property type="component" value="Unassembled WGS sequence"/>
</dbReference>
<evidence type="ECO:0000313" key="2">
    <source>
        <dbReference type="EMBL" id="KAF2249848.1"/>
    </source>
</evidence>
<dbReference type="EMBL" id="ML987194">
    <property type="protein sequence ID" value="KAF2249848.1"/>
    <property type="molecule type" value="Genomic_DNA"/>
</dbReference>
<protein>
    <submittedName>
        <fullName evidence="2">Uncharacterized protein</fullName>
    </submittedName>
</protein>
<keyword evidence="3" id="KW-1185">Reference proteome</keyword>
<dbReference type="RefSeq" id="XP_033684852.1">
    <property type="nucleotide sequence ID" value="XM_033835497.1"/>
</dbReference>
<feature type="compositionally biased region" description="Polar residues" evidence="1">
    <location>
        <begin position="23"/>
        <end position="34"/>
    </location>
</feature>
<feature type="region of interest" description="Disordered" evidence="1">
    <location>
        <begin position="308"/>
        <end position="339"/>
    </location>
</feature>
<feature type="compositionally biased region" description="Low complexity" evidence="1">
    <location>
        <begin position="308"/>
        <end position="319"/>
    </location>
</feature>
<organism evidence="2 3">
    <name type="scientific">Trematosphaeria pertusa</name>
    <dbReference type="NCBI Taxonomy" id="390896"/>
    <lineage>
        <taxon>Eukaryota</taxon>
        <taxon>Fungi</taxon>
        <taxon>Dikarya</taxon>
        <taxon>Ascomycota</taxon>
        <taxon>Pezizomycotina</taxon>
        <taxon>Dothideomycetes</taxon>
        <taxon>Pleosporomycetidae</taxon>
        <taxon>Pleosporales</taxon>
        <taxon>Massarineae</taxon>
        <taxon>Trematosphaeriaceae</taxon>
        <taxon>Trematosphaeria</taxon>
    </lineage>
</organism>
<dbReference type="AlphaFoldDB" id="A0A6A6IIH8"/>
<evidence type="ECO:0000313" key="3">
    <source>
        <dbReference type="Proteomes" id="UP000800094"/>
    </source>
</evidence>
<accession>A0A6A6IIH8</accession>